<sequence length="214" mass="24529">MLGREQRFVLCIFGVVLVCLHTFTVVKTSPASRKASTSLQRLKRNLTILARAFNVTQKFADPPKQSKFGNHCSKDKLASVLDPYLIKAVATNTRSIRLFSKNNYFLQITNDGFVNGTRNEKLPTVMFQLQLVCVGLVRIKSIATGRYLAMQKNGKLRGHKHRSFETLFITKEVDSYHWYKSYKYKKFVAIRKNGTQKPARQTAVDQKAVLFLNY</sequence>
<dbReference type="SUPFAM" id="SSF50353">
    <property type="entry name" value="Cytokine"/>
    <property type="match status" value="1"/>
</dbReference>
<keyword evidence="3" id="KW-1185">Reference proteome</keyword>
<protein>
    <submittedName>
        <fullName evidence="2">Fibroblast growth factor 1 isoform X3</fullName>
    </submittedName>
</protein>
<accession>A0A6S7G4D5</accession>
<evidence type="ECO:0000313" key="3">
    <source>
        <dbReference type="Proteomes" id="UP001152795"/>
    </source>
</evidence>
<comment type="caution">
    <text evidence="2">The sequence shown here is derived from an EMBL/GenBank/DDBJ whole genome shotgun (WGS) entry which is preliminary data.</text>
</comment>
<dbReference type="GO" id="GO:0008083">
    <property type="term" value="F:growth factor activity"/>
    <property type="evidence" value="ECO:0007669"/>
    <property type="project" value="InterPro"/>
</dbReference>
<organism evidence="2 3">
    <name type="scientific">Paramuricea clavata</name>
    <name type="common">Red gorgonian</name>
    <name type="synonym">Violescent sea-whip</name>
    <dbReference type="NCBI Taxonomy" id="317549"/>
    <lineage>
        <taxon>Eukaryota</taxon>
        <taxon>Metazoa</taxon>
        <taxon>Cnidaria</taxon>
        <taxon>Anthozoa</taxon>
        <taxon>Octocorallia</taxon>
        <taxon>Malacalcyonacea</taxon>
        <taxon>Plexauridae</taxon>
        <taxon>Paramuricea</taxon>
    </lineage>
</organism>
<dbReference type="CDD" id="cd00058">
    <property type="entry name" value="beta-trefoil_FGF"/>
    <property type="match status" value="1"/>
</dbReference>
<evidence type="ECO:0000313" key="2">
    <source>
        <dbReference type="EMBL" id="CAB3984067.1"/>
    </source>
</evidence>
<dbReference type="InterPro" id="IPR056378">
    <property type="entry name" value="Let-756-like_FGF"/>
</dbReference>
<dbReference type="InterPro" id="IPR008996">
    <property type="entry name" value="IL1/FGF"/>
</dbReference>
<proteinExistence type="inferred from homology"/>
<evidence type="ECO:0000256" key="1">
    <source>
        <dbReference type="ARBA" id="ARBA00007936"/>
    </source>
</evidence>
<dbReference type="Pfam" id="PF00167">
    <property type="entry name" value="FGF"/>
    <property type="match status" value="1"/>
</dbReference>
<dbReference type="Proteomes" id="UP001152795">
    <property type="component" value="Unassembled WGS sequence"/>
</dbReference>
<dbReference type="AlphaFoldDB" id="A0A6S7G4D5"/>
<name>A0A6S7G4D5_PARCT</name>
<comment type="similarity">
    <text evidence="1">Belongs to the heparin-binding growth factors family.</text>
</comment>
<dbReference type="SMART" id="SM00442">
    <property type="entry name" value="FGF"/>
    <property type="match status" value="1"/>
</dbReference>
<dbReference type="EMBL" id="CACRXK020000692">
    <property type="protein sequence ID" value="CAB3984067.1"/>
    <property type="molecule type" value="Genomic_DNA"/>
</dbReference>
<dbReference type="PANTHER" id="PTHR11486">
    <property type="entry name" value="FIBROBLAST GROWTH FACTOR"/>
    <property type="match status" value="1"/>
</dbReference>
<dbReference type="InterPro" id="IPR002209">
    <property type="entry name" value="Fibroblast_GF_fam"/>
</dbReference>
<reference evidence="2" key="1">
    <citation type="submission" date="2020-04" db="EMBL/GenBank/DDBJ databases">
        <authorList>
            <person name="Alioto T."/>
            <person name="Alioto T."/>
            <person name="Gomez Garrido J."/>
        </authorList>
    </citation>
    <scope>NUCLEOTIDE SEQUENCE</scope>
    <source>
        <strain evidence="2">A484AB</strain>
    </source>
</reference>
<dbReference type="OrthoDB" id="5987799at2759"/>
<gene>
    <name evidence="2" type="ORF">PACLA_8A025498</name>
</gene>
<dbReference type="Gene3D" id="2.80.10.50">
    <property type="match status" value="1"/>
</dbReference>